<protein>
    <submittedName>
        <fullName evidence="1">Uncharacterized protein</fullName>
    </submittedName>
</protein>
<comment type="caution">
    <text evidence="1">The sequence shown here is derived from an EMBL/GenBank/DDBJ whole genome shotgun (WGS) entry which is preliminary data.</text>
</comment>
<dbReference type="AlphaFoldDB" id="A0A8K0FZN1"/>
<name>A0A8K0FZN1_IGNLU</name>
<reference evidence="1" key="1">
    <citation type="submission" date="2019-08" db="EMBL/GenBank/DDBJ databases">
        <title>The genome of the North American firefly Photinus pyralis.</title>
        <authorList>
            <consortium name="Photinus pyralis genome working group"/>
            <person name="Fallon T.R."/>
            <person name="Sander Lower S.E."/>
            <person name="Weng J.-K."/>
        </authorList>
    </citation>
    <scope>NUCLEOTIDE SEQUENCE</scope>
    <source>
        <strain evidence="1">TRF0915ILg1</strain>
        <tissue evidence="1">Whole body</tissue>
    </source>
</reference>
<organism evidence="1 2">
    <name type="scientific">Ignelater luminosus</name>
    <name type="common">Cucubano</name>
    <name type="synonym">Pyrophorus luminosus</name>
    <dbReference type="NCBI Taxonomy" id="2038154"/>
    <lineage>
        <taxon>Eukaryota</taxon>
        <taxon>Metazoa</taxon>
        <taxon>Ecdysozoa</taxon>
        <taxon>Arthropoda</taxon>
        <taxon>Hexapoda</taxon>
        <taxon>Insecta</taxon>
        <taxon>Pterygota</taxon>
        <taxon>Neoptera</taxon>
        <taxon>Endopterygota</taxon>
        <taxon>Coleoptera</taxon>
        <taxon>Polyphaga</taxon>
        <taxon>Elateriformia</taxon>
        <taxon>Elateroidea</taxon>
        <taxon>Elateridae</taxon>
        <taxon>Agrypninae</taxon>
        <taxon>Pyrophorini</taxon>
        <taxon>Ignelater</taxon>
    </lineage>
</organism>
<proteinExistence type="predicted"/>
<keyword evidence="2" id="KW-1185">Reference proteome</keyword>
<evidence type="ECO:0000313" key="2">
    <source>
        <dbReference type="Proteomes" id="UP000801492"/>
    </source>
</evidence>
<gene>
    <name evidence="1" type="ORF">ILUMI_19686</name>
</gene>
<accession>A0A8K0FZN1</accession>
<evidence type="ECO:0000313" key="1">
    <source>
        <dbReference type="EMBL" id="KAF2886485.1"/>
    </source>
</evidence>
<sequence>MPVEDSSMLKAKLHEAQYIQETCGVTSNKLIGDEQYKQLDIEKFKKFMEIVKDGMRRIQQEQSNQIKATVKREIEKQTYFPTSTKLKQIK</sequence>
<dbReference type="EMBL" id="VTPC01087499">
    <property type="protein sequence ID" value="KAF2886485.1"/>
    <property type="molecule type" value="Genomic_DNA"/>
</dbReference>
<dbReference type="Proteomes" id="UP000801492">
    <property type="component" value="Unassembled WGS sequence"/>
</dbReference>